<dbReference type="OrthoDB" id="10450694at2759"/>
<dbReference type="AlphaFoldDB" id="A0A0A8L8V7"/>
<keyword evidence="3" id="KW-1185">Reference proteome</keyword>
<name>A0A0A8L8V7_9SACH</name>
<keyword evidence="1" id="KW-1133">Transmembrane helix</keyword>
<keyword evidence="1" id="KW-0812">Transmembrane</keyword>
<evidence type="ECO:0000313" key="3">
    <source>
        <dbReference type="Proteomes" id="UP000031516"/>
    </source>
</evidence>
<feature type="transmembrane region" description="Helical" evidence="1">
    <location>
        <begin position="74"/>
        <end position="96"/>
    </location>
</feature>
<gene>
    <name evidence="2" type="ORF">KLDO_g3751B</name>
</gene>
<organism evidence="2 3">
    <name type="scientific">Kluyveromyces dobzhanskii CBS 2104</name>
    <dbReference type="NCBI Taxonomy" id="1427455"/>
    <lineage>
        <taxon>Eukaryota</taxon>
        <taxon>Fungi</taxon>
        <taxon>Dikarya</taxon>
        <taxon>Ascomycota</taxon>
        <taxon>Saccharomycotina</taxon>
        <taxon>Saccharomycetes</taxon>
        <taxon>Saccharomycetales</taxon>
        <taxon>Saccharomycetaceae</taxon>
        <taxon>Kluyveromyces</taxon>
    </lineage>
</organism>
<proteinExistence type="predicted"/>
<evidence type="ECO:0000256" key="1">
    <source>
        <dbReference type="SAM" id="Phobius"/>
    </source>
</evidence>
<reference evidence="2 3" key="1">
    <citation type="submission" date="2014-03" db="EMBL/GenBank/DDBJ databases">
        <title>The genome of Kluyveromyces dobzhanskii.</title>
        <authorList>
            <person name="Nystedt B."/>
            <person name="Astrom S."/>
        </authorList>
    </citation>
    <scope>NUCLEOTIDE SEQUENCE [LARGE SCALE GENOMIC DNA]</scope>
    <source>
        <strain evidence="2 3">CBS 2104</strain>
    </source>
</reference>
<sequence>MQYLIDKVSSMQSPARAVPKQKYVETSLRRDKVSRVSSLLKWKKRRLPKKKKWHTSLSETDFNKLERFVYSGRFLPTIVFIVCIATLLHLIMARLVRMVETVVKYYFYANVFAMGWDWSSKWNWIVFHVVGKLF</sequence>
<accession>A0A0A8L8V7</accession>
<dbReference type="EMBL" id="CCBQ010000045">
    <property type="protein sequence ID" value="CDO95516.1"/>
    <property type="molecule type" value="Genomic_DNA"/>
</dbReference>
<dbReference type="Proteomes" id="UP000031516">
    <property type="component" value="Unassembled WGS sequence"/>
</dbReference>
<protein>
    <submittedName>
        <fullName evidence="2">WGS project CCBQ000000000 data, contig 00015</fullName>
    </submittedName>
</protein>
<keyword evidence="1" id="KW-0472">Membrane</keyword>
<evidence type="ECO:0000313" key="2">
    <source>
        <dbReference type="EMBL" id="CDO95516.1"/>
    </source>
</evidence>
<comment type="caution">
    <text evidence="2">The sequence shown here is derived from an EMBL/GenBank/DDBJ whole genome shotgun (WGS) entry which is preliminary data.</text>
</comment>